<dbReference type="Proteomes" id="UP000277212">
    <property type="component" value="Unassembled WGS sequence"/>
</dbReference>
<proteinExistence type="predicted"/>
<name>A0A3M2RRX1_9HYPO</name>
<gene>
    <name evidence="1" type="ORF">CDV36_012391</name>
</gene>
<keyword evidence="2" id="KW-1185">Reference proteome</keyword>
<dbReference type="AlphaFoldDB" id="A0A3M2RRX1"/>
<reference evidence="1 2" key="1">
    <citation type="submission" date="2017-06" db="EMBL/GenBank/DDBJ databases">
        <title>Comparative genomic analysis of Ambrosia Fusariam Clade fungi.</title>
        <authorList>
            <person name="Stajich J.E."/>
            <person name="Carrillo J."/>
            <person name="Kijimoto T."/>
            <person name="Eskalen A."/>
            <person name="O'Donnell K."/>
            <person name="Kasson M."/>
        </authorList>
    </citation>
    <scope>NUCLEOTIDE SEQUENCE [LARGE SCALE GENOMIC DNA]</scope>
    <source>
        <strain evidence="1">UCR3666</strain>
    </source>
</reference>
<sequence length="81" mass="9459">MKEGHELFWHEERNHREEDLMAQTSYTEHAEKHDDMTERTKLIGKLPTLASDSPTINSLARLLDRAEPQFWKISIRGALEA</sequence>
<evidence type="ECO:0000313" key="2">
    <source>
        <dbReference type="Proteomes" id="UP000277212"/>
    </source>
</evidence>
<evidence type="ECO:0000313" key="1">
    <source>
        <dbReference type="EMBL" id="RMJ08014.1"/>
    </source>
</evidence>
<accession>A0A3M2RRX1</accession>
<protein>
    <submittedName>
        <fullName evidence="1">Uncharacterized protein</fullName>
    </submittedName>
</protein>
<organism evidence="1 2">
    <name type="scientific">Fusarium kuroshium</name>
    <dbReference type="NCBI Taxonomy" id="2010991"/>
    <lineage>
        <taxon>Eukaryota</taxon>
        <taxon>Fungi</taxon>
        <taxon>Dikarya</taxon>
        <taxon>Ascomycota</taxon>
        <taxon>Pezizomycotina</taxon>
        <taxon>Sordariomycetes</taxon>
        <taxon>Hypocreomycetidae</taxon>
        <taxon>Hypocreales</taxon>
        <taxon>Nectriaceae</taxon>
        <taxon>Fusarium</taxon>
        <taxon>Fusarium solani species complex</taxon>
    </lineage>
</organism>
<comment type="caution">
    <text evidence="1">The sequence shown here is derived from an EMBL/GenBank/DDBJ whole genome shotgun (WGS) entry which is preliminary data.</text>
</comment>
<dbReference type="EMBL" id="NKUJ01000310">
    <property type="protein sequence ID" value="RMJ08014.1"/>
    <property type="molecule type" value="Genomic_DNA"/>
</dbReference>